<sequence length="370" mass="39604">MPRRAAARALVALALAAAPAVSADGMIKNAEAYWVIDPTDQTCLTELGTFGACDDDALYMYLSRPVGFLDRLLRGTKSRRSLAMVLEPVPRRACLSTKKAHGRTVLGGGDCSSVSRAQQWEMLQSNAKRAQSRTQNEDMVAAVALTTNKQRDCVVRDSSIWSKAARMQRALSGGSSRETAPKGALANTVSVLKCAQRGHTPLELTASNVATSGFLFQAADGAACYDGIRFRACSDEDRSLRWGIGVKFERGRPKTALYKFYNASDSCLVEKGDALVLGSCSQKNALGWGVTRGRLCRNGDCVKSGKCLARSAFDAAAKLFPCKQNVYEHLTLTLDSDGSDALAQALKEAAAREQEQAAKAAGGGRSSFQV</sequence>
<evidence type="ECO:0000256" key="1">
    <source>
        <dbReference type="SAM" id="SignalP"/>
    </source>
</evidence>
<accession>A0A7S3ZJY1</accession>
<feature type="signal peptide" evidence="1">
    <location>
        <begin position="1"/>
        <end position="23"/>
    </location>
</feature>
<evidence type="ECO:0000313" key="2">
    <source>
        <dbReference type="EMBL" id="CAE0685670.1"/>
    </source>
</evidence>
<proteinExistence type="predicted"/>
<name>A0A7S3ZJY1_9STRA</name>
<protein>
    <recommendedName>
        <fullName evidence="3">Ricin B lectin domain-containing protein</fullName>
    </recommendedName>
</protein>
<reference evidence="2" key="1">
    <citation type="submission" date="2021-01" db="EMBL/GenBank/DDBJ databases">
        <authorList>
            <person name="Corre E."/>
            <person name="Pelletier E."/>
            <person name="Niang G."/>
            <person name="Scheremetjew M."/>
            <person name="Finn R."/>
            <person name="Kale V."/>
            <person name="Holt S."/>
            <person name="Cochrane G."/>
            <person name="Meng A."/>
            <person name="Brown T."/>
            <person name="Cohen L."/>
        </authorList>
    </citation>
    <scope>NUCLEOTIDE SEQUENCE</scope>
    <source>
        <strain evidence="2">CCMP1756</strain>
    </source>
</reference>
<keyword evidence="1" id="KW-0732">Signal</keyword>
<dbReference type="EMBL" id="HBIW01001282">
    <property type="protein sequence ID" value="CAE0685670.1"/>
    <property type="molecule type" value="Transcribed_RNA"/>
</dbReference>
<feature type="chain" id="PRO_5031545286" description="Ricin B lectin domain-containing protein" evidence="1">
    <location>
        <begin position="24"/>
        <end position="370"/>
    </location>
</feature>
<dbReference type="AlphaFoldDB" id="A0A7S3ZJY1"/>
<gene>
    <name evidence="2" type="ORF">PCAL00307_LOCUS1104</name>
</gene>
<organism evidence="2">
    <name type="scientific">Pelagomonas calceolata</name>
    <dbReference type="NCBI Taxonomy" id="35677"/>
    <lineage>
        <taxon>Eukaryota</taxon>
        <taxon>Sar</taxon>
        <taxon>Stramenopiles</taxon>
        <taxon>Ochrophyta</taxon>
        <taxon>Pelagophyceae</taxon>
        <taxon>Pelagomonadales</taxon>
        <taxon>Pelagomonadaceae</taxon>
        <taxon>Pelagomonas</taxon>
    </lineage>
</organism>
<evidence type="ECO:0008006" key="3">
    <source>
        <dbReference type="Google" id="ProtNLM"/>
    </source>
</evidence>